<evidence type="ECO:0000313" key="4">
    <source>
        <dbReference type="Proteomes" id="UP001050691"/>
    </source>
</evidence>
<evidence type="ECO:0000256" key="1">
    <source>
        <dbReference type="SAM" id="MobiDB-lite"/>
    </source>
</evidence>
<organism evidence="3 4">
    <name type="scientific">Clathrus columnatus</name>
    <dbReference type="NCBI Taxonomy" id="1419009"/>
    <lineage>
        <taxon>Eukaryota</taxon>
        <taxon>Fungi</taxon>
        <taxon>Dikarya</taxon>
        <taxon>Basidiomycota</taxon>
        <taxon>Agaricomycotina</taxon>
        <taxon>Agaricomycetes</taxon>
        <taxon>Phallomycetidae</taxon>
        <taxon>Phallales</taxon>
        <taxon>Clathraceae</taxon>
        <taxon>Clathrus</taxon>
    </lineage>
</organism>
<feature type="transmembrane region" description="Helical" evidence="2">
    <location>
        <begin position="100"/>
        <end position="122"/>
    </location>
</feature>
<protein>
    <submittedName>
        <fullName evidence="3">Uncharacterized protein</fullName>
    </submittedName>
</protein>
<name>A0AAV5APG8_9AGAM</name>
<feature type="compositionally biased region" description="Polar residues" evidence="1">
    <location>
        <begin position="33"/>
        <end position="56"/>
    </location>
</feature>
<keyword evidence="4" id="KW-1185">Reference proteome</keyword>
<keyword evidence="2" id="KW-0472">Membrane</keyword>
<keyword evidence="2" id="KW-1133">Transmembrane helix</keyword>
<proteinExistence type="predicted"/>
<accession>A0AAV5APG8</accession>
<dbReference type="AlphaFoldDB" id="A0AAV5APG8"/>
<feature type="region of interest" description="Disordered" evidence="1">
    <location>
        <begin position="28"/>
        <end position="61"/>
    </location>
</feature>
<reference evidence="3" key="1">
    <citation type="submission" date="2021-10" db="EMBL/GenBank/DDBJ databases">
        <title>De novo Genome Assembly of Clathrus columnatus (Basidiomycota, Fungi) Using Illumina and Nanopore Sequence Data.</title>
        <authorList>
            <person name="Ogiso-Tanaka E."/>
            <person name="Itagaki H."/>
            <person name="Hosoya T."/>
            <person name="Hosaka K."/>
        </authorList>
    </citation>
    <scope>NUCLEOTIDE SEQUENCE</scope>
    <source>
        <strain evidence="3">MO-923</strain>
    </source>
</reference>
<evidence type="ECO:0000256" key="2">
    <source>
        <dbReference type="SAM" id="Phobius"/>
    </source>
</evidence>
<sequence>MVNSLPSSPSESSLLAFSYENVHQDVDYHNDYHNAQSPSLDQTPLRSSSNISNTGDGFTPLASQLPLKRLEERLEEEYVVELSDKRFRENRMDPFTQTEMAVMILSSILVGVLIVIAVMMTVGELTLYYQV</sequence>
<gene>
    <name evidence="3" type="ORF">Clacol_009054</name>
</gene>
<comment type="caution">
    <text evidence="3">The sequence shown here is derived from an EMBL/GenBank/DDBJ whole genome shotgun (WGS) entry which is preliminary data.</text>
</comment>
<dbReference type="EMBL" id="BPWL01000010">
    <property type="protein sequence ID" value="GJJ14786.1"/>
    <property type="molecule type" value="Genomic_DNA"/>
</dbReference>
<evidence type="ECO:0000313" key="3">
    <source>
        <dbReference type="EMBL" id="GJJ14786.1"/>
    </source>
</evidence>
<keyword evidence="2" id="KW-0812">Transmembrane</keyword>
<dbReference type="Proteomes" id="UP001050691">
    <property type="component" value="Unassembled WGS sequence"/>
</dbReference>